<dbReference type="EMBL" id="JAFIRN010000002">
    <property type="protein sequence ID" value="KAG5855703.1"/>
    <property type="molecule type" value="Genomic_DNA"/>
</dbReference>
<accession>A0A9D3S5P0</accession>
<comment type="caution">
    <text evidence="1">The sequence shown here is derived from an EMBL/GenBank/DDBJ whole genome shotgun (WGS) entry which is preliminary data.</text>
</comment>
<proteinExistence type="predicted"/>
<evidence type="ECO:0000313" key="1">
    <source>
        <dbReference type="EMBL" id="KAG5855703.1"/>
    </source>
</evidence>
<gene>
    <name evidence="1" type="ORF">ANANG_G00051910</name>
</gene>
<protein>
    <submittedName>
        <fullName evidence="1">Uncharacterized protein</fullName>
    </submittedName>
</protein>
<reference evidence="1" key="1">
    <citation type="submission" date="2021-01" db="EMBL/GenBank/DDBJ databases">
        <title>A chromosome-scale assembly of European eel, Anguilla anguilla.</title>
        <authorList>
            <person name="Henkel C."/>
            <person name="Jong-Raadsen S.A."/>
            <person name="Dufour S."/>
            <person name="Weltzien F.-A."/>
            <person name="Palstra A.P."/>
            <person name="Pelster B."/>
            <person name="Spaink H.P."/>
            <person name="Van Den Thillart G.E."/>
            <person name="Jansen H."/>
            <person name="Zahm M."/>
            <person name="Klopp C."/>
            <person name="Cedric C."/>
            <person name="Louis A."/>
            <person name="Berthelot C."/>
            <person name="Parey E."/>
            <person name="Roest Crollius H."/>
            <person name="Montfort J."/>
            <person name="Robinson-Rechavi M."/>
            <person name="Bucao C."/>
            <person name="Bouchez O."/>
            <person name="Gislard M."/>
            <person name="Lluch J."/>
            <person name="Milhes M."/>
            <person name="Lampietro C."/>
            <person name="Lopez Roques C."/>
            <person name="Donnadieu C."/>
            <person name="Braasch I."/>
            <person name="Desvignes T."/>
            <person name="Postlethwait J."/>
            <person name="Bobe J."/>
            <person name="Guiguen Y."/>
            <person name="Dirks R."/>
        </authorList>
    </citation>
    <scope>NUCLEOTIDE SEQUENCE</scope>
    <source>
        <strain evidence="1">Tag_6206</strain>
        <tissue evidence="1">Liver</tissue>
    </source>
</reference>
<dbReference type="AlphaFoldDB" id="A0A9D3S5P0"/>
<keyword evidence="2" id="KW-1185">Reference proteome</keyword>
<organism evidence="1 2">
    <name type="scientific">Anguilla anguilla</name>
    <name type="common">European freshwater eel</name>
    <name type="synonym">Muraena anguilla</name>
    <dbReference type="NCBI Taxonomy" id="7936"/>
    <lineage>
        <taxon>Eukaryota</taxon>
        <taxon>Metazoa</taxon>
        <taxon>Chordata</taxon>
        <taxon>Craniata</taxon>
        <taxon>Vertebrata</taxon>
        <taxon>Euteleostomi</taxon>
        <taxon>Actinopterygii</taxon>
        <taxon>Neopterygii</taxon>
        <taxon>Teleostei</taxon>
        <taxon>Anguilliformes</taxon>
        <taxon>Anguillidae</taxon>
        <taxon>Anguilla</taxon>
    </lineage>
</organism>
<feature type="non-terminal residue" evidence="1">
    <location>
        <position position="105"/>
    </location>
</feature>
<name>A0A9D3S5P0_ANGAN</name>
<evidence type="ECO:0000313" key="2">
    <source>
        <dbReference type="Proteomes" id="UP001044222"/>
    </source>
</evidence>
<sequence>LTLGPFAVLSDDVSGRPVQLPVVLPCLIDLVRGYDPAEHPALVLQELQGLAGERVQPLGGRRGRRRGRRRVLRETRAVSLQARSGFRGKHALNASALLSNMDIAS</sequence>
<dbReference type="Proteomes" id="UP001044222">
    <property type="component" value="Unassembled WGS sequence"/>
</dbReference>